<dbReference type="Proteomes" id="UP001221898">
    <property type="component" value="Unassembled WGS sequence"/>
</dbReference>
<evidence type="ECO:0000256" key="1">
    <source>
        <dbReference type="SAM" id="MobiDB-lite"/>
    </source>
</evidence>
<organism evidence="2 3">
    <name type="scientific">Aldrovandia affinis</name>
    <dbReference type="NCBI Taxonomy" id="143900"/>
    <lineage>
        <taxon>Eukaryota</taxon>
        <taxon>Metazoa</taxon>
        <taxon>Chordata</taxon>
        <taxon>Craniata</taxon>
        <taxon>Vertebrata</taxon>
        <taxon>Euteleostomi</taxon>
        <taxon>Actinopterygii</taxon>
        <taxon>Neopterygii</taxon>
        <taxon>Teleostei</taxon>
        <taxon>Notacanthiformes</taxon>
        <taxon>Halosauridae</taxon>
        <taxon>Aldrovandia</taxon>
    </lineage>
</organism>
<gene>
    <name evidence="2" type="ORF">AAFF_G00420690</name>
</gene>
<keyword evidence="3" id="KW-1185">Reference proteome</keyword>
<reference evidence="2" key="1">
    <citation type="journal article" date="2023" name="Science">
        <title>Genome structures resolve the early diversification of teleost fishes.</title>
        <authorList>
            <person name="Parey E."/>
            <person name="Louis A."/>
            <person name="Montfort J."/>
            <person name="Bouchez O."/>
            <person name="Roques C."/>
            <person name="Iampietro C."/>
            <person name="Lluch J."/>
            <person name="Castinel A."/>
            <person name="Donnadieu C."/>
            <person name="Desvignes T."/>
            <person name="Floi Bucao C."/>
            <person name="Jouanno E."/>
            <person name="Wen M."/>
            <person name="Mejri S."/>
            <person name="Dirks R."/>
            <person name="Jansen H."/>
            <person name="Henkel C."/>
            <person name="Chen W.J."/>
            <person name="Zahm M."/>
            <person name="Cabau C."/>
            <person name="Klopp C."/>
            <person name="Thompson A.W."/>
            <person name="Robinson-Rechavi M."/>
            <person name="Braasch I."/>
            <person name="Lecointre G."/>
            <person name="Bobe J."/>
            <person name="Postlethwait J.H."/>
            <person name="Berthelot C."/>
            <person name="Roest Crollius H."/>
            <person name="Guiguen Y."/>
        </authorList>
    </citation>
    <scope>NUCLEOTIDE SEQUENCE</scope>
    <source>
        <strain evidence="2">NC1722</strain>
    </source>
</reference>
<name>A0AAD7SBY2_9TELE</name>
<comment type="caution">
    <text evidence="2">The sequence shown here is derived from an EMBL/GenBank/DDBJ whole genome shotgun (WGS) entry which is preliminary data.</text>
</comment>
<proteinExistence type="predicted"/>
<evidence type="ECO:0000313" key="2">
    <source>
        <dbReference type="EMBL" id="KAJ8398541.1"/>
    </source>
</evidence>
<sequence length="192" mass="20989">MPPNVASEDVLQKTTPFLRHGAKGRASRGQQAQRTRPFKGHNEKKSGLTDWRNSTASSSDRQFALSPTVWLHLDEFKRCSTVLRRYTANGKGRRSSLLFGIPAHCLSAAFSHHVVELFGCQAAPYGFSTRQWARPRLPAQGGQTCLAVSLSAGRGVELCPGGHWRLLIRSLGPGPDPGEQALHPPRLSTGEQ</sequence>
<dbReference type="AlphaFoldDB" id="A0AAD7SBY2"/>
<feature type="region of interest" description="Disordered" evidence="1">
    <location>
        <begin position="1"/>
        <end position="55"/>
    </location>
</feature>
<dbReference type="EMBL" id="JAINUG010000089">
    <property type="protein sequence ID" value="KAJ8398541.1"/>
    <property type="molecule type" value="Genomic_DNA"/>
</dbReference>
<evidence type="ECO:0000313" key="3">
    <source>
        <dbReference type="Proteomes" id="UP001221898"/>
    </source>
</evidence>
<protein>
    <submittedName>
        <fullName evidence="2">Uncharacterized protein</fullName>
    </submittedName>
</protein>
<accession>A0AAD7SBY2</accession>